<accession>B1YDQ6</accession>
<evidence type="ECO:0000313" key="2">
    <source>
        <dbReference type="Proteomes" id="UP000001694"/>
    </source>
</evidence>
<dbReference type="GeneID" id="6164733"/>
<keyword evidence="2" id="KW-1185">Reference proteome</keyword>
<protein>
    <submittedName>
        <fullName evidence="1">Uncharacterized protein</fullName>
    </submittedName>
</protein>
<proteinExistence type="predicted"/>
<sequence>MRLLLLLLYILAFSLVVAHYYQQAELRATAKTGSWSFYIAQAELDKKCKGTVEVAGDKVTVTIYGCKKAKVDVYIESRATVPLCLEPHGPVEGKARVRLSPGEGKWQTYVFTDNGTLTFTKGIGSCR</sequence>
<dbReference type="EMBL" id="CP001014">
    <property type="protein sequence ID" value="ACB39919.1"/>
    <property type="molecule type" value="Genomic_DNA"/>
</dbReference>
<evidence type="ECO:0000313" key="1">
    <source>
        <dbReference type="EMBL" id="ACB39919.1"/>
    </source>
</evidence>
<dbReference type="STRING" id="444157.Tneu_0986"/>
<dbReference type="RefSeq" id="WP_012350339.1">
    <property type="nucleotide sequence ID" value="NC_010525.1"/>
</dbReference>
<dbReference type="eggNOG" id="arCOG12856">
    <property type="taxonomic scope" value="Archaea"/>
</dbReference>
<dbReference type="HOGENOM" id="CLU_1965654_0_0_2"/>
<reference evidence="1" key="1">
    <citation type="submission" date="2008-03" db="EMBL/GenBank/DDBJ databases">
        <title>Complete sequence of Thermoproteus neutrophilus V24Sta.</title>
        <authorList>
            <consortium name="US DOE Joint Genome Institute"/>
            <person name="Copeland A."/>
            <person name="Lucas S."/>
            <person name="Lapidus A."/>
            <person name="Glavina del Rio T."/>
            <person name="Dalin E."/>
            <person name="Tice H."/>
            <person name="Bruce D."/>
            <person name="Goodwin L."/>
            <person name="Pitluck S."/>
            <person name="Sims D."/>
            <person name="Brettin T."/>
            <person name="Detter J.C."/>
            <person name="Han C."/>
            <person name="Kuske C.R."/>
            <person name="Schmutz J."/>
            <person name="Larimer F."/>
            <person name="Land M."/>
            <person name="Hauser L."/>
            <person name="Kyrpides N."/>
            <person name="Mikhailova N."/>
            <person name="Biddle J.F."/>
            <person name="Zhang Z."/>
            <person name="Fitz-Gibbon S.T."/>
            <person name="Lowe T.M."/>
            <person name="Saltikov C."/>
            <person name="House C.H."/>
            <person name="Richardson P."/>
        </authorList>
    </citation>
    <scope>NUCLEOTIDE SEQUENCE [LARGE SCALE GENOMIC DNA]</scope>
    <source>
        <strain evidence="1">V24Sta</strain>
    </source>
</reference>
<dbReference type="KEGG" id="tne:Tneu_0986"/>
<organism evidence="1 2">
    <name type="scientific">Pyrobaculum neutrophilum (strain DSM 2338 / JCM 9278 / NBRC 100436 / V24Sta)</name>
    <name type="common">Thermoproteus neutrophilus</name>
    <dbReference type="NCBI Taxonomy" id="444157"/>
    <lineage>
        <taxon>Archaea</taxon>
        <taxon>Thermoproteota</taxon>
        <taxon>Thermoprotei</taxon>
        <taxon>Thermoproteales</taxon>
        <taxon>Thermoproteaceae</taxon>
        <taxon>Pyrobaculum</taxon>
    </lineage>
</organism>
<dbReference type="AlphaFoldDB" id="B1YDQ6"/>
<dbReference type="Proteomes" id="UP000001694">
    <property type="component" value="Chromosome"/>
</dbReference>
<gene>
    <name evidence="1" type="ordered locus">Tneu_0986</name>
</gene>
<name>B1YDQ6_PYRNV</name>